<evidence type="ECO:0000259" key="2">
    <source>
        <dbReference type="PROSITE" id="PS50011"/>
    </source>
</evidence>
<accession>A0A8H3KTF7</accession>
<evidence type="ECO:0000313" key="3">
    <source>
        <dbReference type="EMBL" id="GES72661.1"/>
    </source>
</evidence>
<proteinExistence type="predicted"/>
<sequence>MSTDSDIEDTKNYIDWLERSIANEHINYYKYSDFTNIQKIGSGAFGSIVRANWKHNRIFALKSFNNQKSTLKEVVNELKLHRNVNIHDNILRFCGITKEVIDAQQMNNYILVLEYADSGTLENYLHENFHKLGWDDKLGLAFQLSNAVLCLHERDIIHCDLHAANILVHQKNIKLADFGLSRKIAEASNSTSSVRGVVPYVDPKRFADKDYKLSKKSDIYSIGVIMWQISSGYQPFYLQDNTELAVDIQLGKREEIIPNTPVEYSNLFIKCWEYEPNERPNILEVVSILESIILDVIDNNDNKEKEKYSQSNLIRPLPNIYTHFNGSSSSTSGREIMGLNDDLVLDNIPSIVLSNSNLSLQTCQTVTTGSENNSNYSSDSLSDSINHIFIDELIRFLIKKHNQGVAFDQIKQLINQQILKLNQNTDNLVNWLLKNQDDAQYIWFLGLFYYYNIINTEESSNKAFQLFSEASKANFSLAQVYLANCYNEGYGTEKNQCLAFEWYKKSVENKSIVGQFYLGYCYEEGIGIERNKERAVYWYKKATYYDHITAKLHLANCYRLGNGIKKDEIKAFKYYKTLAKSHEVADAQYHLGNCFNDGIGTKIDKHLAIYWYIKAAKSGNIIAKDILKDSGSIIIKDILKDNEINSHKILISKRLSQFGLYYLGKLFIRIRYDKAFNFFKKAAEFGNKVALHNLGCCYRDGIGTKKNERSAFESFKKSADQGYIDGIFRLGYCYDKGIGTSIDKAKAFELYGIAAKKGNLKAQNNLGHLYEKGEGTEKDLNKAIRWYKKAADNGNRLSQYNLGICYENEIGVEKSDDKAFEYYKKSAKYRRLYTLTIFYGSEINIEKDIIKAFESYKKVAKQKYIDAQYKVAYFYDKGIGTKTDKKEAFELFKKLAKKGNKFAQIKLGTLYEKEKKFKEAIYWYNEASENEIALYNLGRCYEYGMGVDKNDKLAFEYYQKSAEQGHIDGKFRLGNCFDKGIGTQINKIKAFELYKEVAGEGNKFAQNILGYFYEKGEGTKKNVKEAIFWYRKAADNGNEIAQYNLGIFYENGIGIEINENKAFKYYNKSAEQGYLNAKYKVAECYYKGIGTDVNKEAALELYKETARKGNKSAQISLGLLYEIENNGEMAFFWYNEAANNGSEVALYNLGKCYEHGIGVKKDEVKAFGYYKKSDERGYLDAKYKVAECYNKKIGTDINKNEALKLYKETAEKGNKFAQNSLGFLYENGDGIEKNEEMAFFWYEKAANNGSEVALYNLGRCYEHGIGVIRDEAKAFKFYKKSAEYGYSNAQYKVIYYKNKGIELHGKKVGKEYEYLS</sequence>
<dbReference type="InterPro" id="IPR001245">
    <property type="entry name" value="Ser-Thr/Tyr_kinase_cat_dom"/>
</dbReference>
<dbReference type="InterPro" id="IPR011990">
    <property type="entry name" value="TPR-like_helical_dom_sf"/>
</dbReference>
<dbReference type="Gene3D" id="1.25.40.10">
    <property type="entry name" value="Tetratricopeptide repeat domain"/>
    <property type="match status" value="7"/>
</dbReference>
<dbReference type="SUPFAM" id="SSF56112">
    <property type="entry name" value="Protein kinase-like (PK-like)"/>
    <property type="match status" value="1"/>
</dbReference>
<dbReference type="InterPro" id="IPR006597">
    <property type="entry name" value="Sel1-like"/>
</dbReference>
<feature type="binding site" evidence="1">
    <location>
        <position position="62"/>
    </location>
    <ligand>
        <name>ATP</name>
        <dbReference type="ChEBI" id="CHEBI:30616"/>
    </ligand>
</feature>
<dbReference type="SUPFAM" id="SSF81901">
    <property type="entry name" value="HCP-like"/>
    <property type="match status" value="5"/>
</dbReference>
<dbReference type="InterPro" id="IPR011009">
    <property type="entry name" value="Kinase-like_dom_sf"/>
</dbReference>
<feature type="domain" description="Protein kinase" evidence="2">
    <location>
        <begin position="34"/>
        <end position="293"/>
    </location>
</feature>
<name>A0A8H3KTF7_9GLOM</name>
<dbReference type="InterPro" id="IPR017441">
    <property type="entry name" value="Protein_kinase_ATP_BS"/>
</dbReference>
<dbReference type="Pfam" id="PF08238">
    <property type="entry name" value="Sel1"/>
    <property type="match status" value="22"/>
</dbReference>
<evidence type="ECO:0000313" key="4">
    <source>
        <dbReference type="Proteomes" id="UP000615446"/>
    </source>
</evidence>
<keyword evidence="1" id="KW-0067">ATP-binding</keyword>
<dbReference type="InterPro" id="IPR052945">
    <property type="entry name" value="Mitotic_Regulator"/>
</dbReference>
<dbReference type="GO" id="GO:0005524">
    <property type="term" value="F:ATP binding"/>
    <property type="evidence" value="ECO:0007669"/>
    <property type="project" value="UniProtKB-UniRule"/>
</dbReference>
<keyword evidence="1" id="KW-0547">Nucleotide-binding</keyword>
<evidence type="ECO:0000256" key="1">
    <source>
        <dbReference type="PROSITE-ProRule" id="PRU10141"/>
    </source>
</evidence>
<dbReference type="PRINTS" id="PR00109">
    <property type="entry name" value="TYRKINASE"/>
</dbReference>
<dbReference type="Proteomes" id="UP000615446">
    <property type="component" value="Unassembled WGS sequence"/>
</dbReference>
<dbReference type="GO" id="GO:0004672">
    <property type="term" value="F:protein kinase activity"/>
    <property type="evidence" value="ECO:0007669"/>
    <property type="project" value="InterPro"/>
</dbReference>
<reference evidence="3" key="1">
    <citation type="submission" date="2019-10" db="EMBL/GenBank/DDBJ databases">
        <title>Conservation and host-specific expression of non-tandemly repeated heterogenous ribosome RNA gene in arbuscular mycorrhizal fungi.</title>
        <authorList>
            <person name="Maeda T."/>
            <person name="Kobayashi Y."/>
            <person name="Nakagawa T."/>
            <person name="Ezawa T."/>
            <person name="Yamaguchi K."/>
            <person name="Bino T."/>
            <person name="Nishimoto Y."/>
            <person name="Shigenobu S."/>
            <person name="Kawaguchi M."/>
        </authorList>
    </citation>
    <scope>NUCLEOTIDE SEQUENCE</scope>
    <source>
        <strain evidence="3">HR1</strain>
    </source>
</reference>
<dbReference type="InterPro" id="IPR000719">
    <property type="entry name" value="Prot_kinase_dom"/>
</dbReference>
<dbReference type="PROSITE" id="PS50011">
    <property type="entry name" value="PROTEIN_KINASE_DOM"/>
    <property type="match status" value="1"/>
</dbReference>
<protein>
    <submittedName>
        <fullName evidence="3">Kinase-like domain-containing protein</fullName>
    </submittedName>
</protein>
<keyword evidence="3" id="KW-0808">Transferase</keyword>
<keyword evidence="3" id="KW-0418">Kinase</keyword>
<dbReference type="Gene3D" id="1.10.510.10">
    <property type="entry name" value="Transferase(Phosphotransferase) domain 1"/>
    <property type="match status" value="1"/>
</dbReference>
<dbReference type="OrthoDB" id="1668230at2759"/>
<comment type="caution">
    <text evidence="3">The sequence shown here is derived from an EMBL/GenBank/DDBJ whole genome shotgun (WGS) entry which is preliminary data.</text>
</comment>
<dbReference type="EMBL" id="BLAL01000004">
    <property type="protein sequence ID" value="GES72661.1"/>
    <property type="molecule type" value="Genomic_DNA"/>
</dbReference>
<dbReference type="SMART" id="SM00671">
    <property type="entry name" value="SEL1"/>
    <property type="match status" value="23"/>
</dbReference>
<organism evidence="3 4">
    <name type="scientific">Rhizophagus clarus</name>
    <dbReference type="NCBI Taxonomy" id="94130"/>
    <lineage>
        <taxon>Eukaryota</taxon>
        <taxon>Fungi</taxon>
        <taxon>Fungi incertae sedis</taxon>
        <taxon>Mucoromycota</taxon>
        <taxon>Glomeromycotina</taxon>
        <taxon>Glomeromycetes</taxon>
        <taxon>Glomerales</taxon>
        <taxon>Glomeraceae</taxon>
        <taxon>Rhizophagus</taxon>
    </lineage>
</organism>
<dbReference type="PROSITE" id="PS00107">
    <property type="entry name" value="PROTEIN_KINASE_ATP"/>
    <property type="match status" value="1"/>
</dbReference>
<dbReference type="PANTHER" id="PTHR43628:SF1">
    <property type="entry name" value="CHITIN SYNTHASE REGULATORY FACTOR 2-RELATED"/>
    <property type="match status" value="1"/>
</dbReference>
<dbReference type="Pfam" id="PF07714">
    <property type="entry name" value="PK_Tyr_Ser-Thr"/>
    <property type="match status" value="1"/>
</dbReference>
<gene>
    <name evidence="3" type="ORF">RCL2_000021900</name>
</gene>
<dbReference type="PANTHER" id="PTHR43628">
    <property type="entry name" value="ACTIVATOR OF C KINASE PROTEIN 1-RELATED"/>
    <property type="match status" value="1"/>
</dbReference>